<dbReference type="InterPro" id="IPR032640">
    <property type="entry name" value="AMPK1_CBM"/>
</dbReference>
<reference evidence="4 5" key="1">
    <citation type="submission" date="2019-04" db="EMBL/GenBank/DDBJ databases">
        <authorList>
            <consortium name="DOE Joint Genome Institute"/>
            <person name="Mondo S."/>
            <person name="Kjaerbolling I."/>
            <person name="Vesth T."/>
            <person name="Frisvad J.C."/>
            <person name="Nybo J.L."/>
            <person name="Theobald S."/>
            <person name="Kildgaard S."/>
            <person name="Isbrandt T."/>
            <person name="Kuo A."/>
            <person name="Sato A."/>
            <person name="Lyhne E.K."/>
            <person name="Kogle M.E."/>
            <person name="Wiebenga A."/>
            <person name="Kun R.S."/>
            <person name="Lubbers R.J."/>
            <person name="Makela M.R."/>
            <person name="Barry K."/>
            <person name="Chovatia M."/>
            <person name="Clum A."/>
            <person name="Daum C."/>
            <person name="Haridas S."/>
            <person name="He G."/>
            <person name="LaButti K."/>
            <person name="Lipzen A."/>
            <person name="Riley R."/>
            <person name="Salamov A."/>
            <person name="Simmons B.A."/>
            <person name="Magnuson J.K."/>
            <person name="Henrissat B."/>
            <person name="Mortensen U.H."/>
            <person name="Larsen T.O."/>
            <person name="Devries R.P."/>
            <person name="Grigoriev I.V."/>
            <person name="Machida M."/>
            <person name="Baker S.E."/>
            <person name="Andersen M.R."/>
            <person name="Cantor M.N."/>
            <person name="Hua S.X."/>
        </authorList>
    </citation>
    <scope>NUCLEOTIDE SEQUENCE [LARGE SCALE GENOMIC DNA]</scope>
    <source>
        <strain evidence="4 5">CBS 117616</strain>
    </source>
</reference>
<accession>A0ABQ6W0S5</accession>
<feature type="compositionally biased region" description="Polar residues" evidence="2">
    <location>
        <begin position="206"/>
        <end position="219"/>
    </location>
</feature>
<feature type="compositionally biased region" description="Basic residues" evidence="2">
    <location>
        <begin position="478"/>
        <end position="497"/>
    </location>
</feature>
<evidence type="ECO:0000313" key="5">
    <source>
        <dbReference type="Proteomes" id="UP000325395"/>
    </source>
</evidence>
<dbReference type="InterPro" id="IPR050827">
    <property type="entry name" value="CRP1_MDG1_kinase"/>
</dbReference>
<feature type="compositionally biased region" description="Low complexity" evidence="2">
    <location>
        <begin position="386"/>
        <end position="440"/>
    </location>
</feature>
<feature type="region of interest" description="Disordered" evidence="2">
    <location>
        <begin position="140"/>
        <end position="497"/>
    </location>
</feature>
<feature type="compositionally biased region" description="Polar residues" evidence="2">
    <location>
        <begin position="140"/>
        <end position="150"/>
    </location>
</feature>
<sequence>MGSIAKLTDATPAWEIRPHDADEVFVTGTFDDWGKTVRLDRKGDIFEKEVPLPATEEKLHYKFVVDGIWTTDHSVPEEDDGNHNINNVLYPDQIRKEDTTSSLQNRTAVMAGVAPDSTTAALAAEIPKESRRDILGDAALSSTAPGSTTAELAKHAPLEQRANVPGSFPATPRSEVEQFSVNPIPASSGTGNPIKLKPGEKVPDPSTFNTNTIHSTARTDQAGYEQDASHPLTGGQSNKDTSAFAVPPISNNMIPESSLPMGQASEGSSDPVTIQSAAPTSTTAALAGAVPLESHKKQTVGGSGAPVGDVPEMVRHSMSEAHADPEAAAIQEAVGEKKEMEHELQQKVPVDESRGTPAPTTGVTAATTETAPQATISQPDSAQLSPRATTPTTRPDTTSEAGPTVTTGPETTKTSEVSGPGSGSAAATAGDTGASATKTAEPTHPQDTGVGATKARSSTPPKDTERKDSGSSSGTPSQKKKRNRASAFFHKLKEKLT</sequence>
<dbReference type="SUPFAM" id="SSF81296">
    <property type="entry name" value="E set domains"/>
    <property type="match status" value="1"/>
</dbReference>
<dbReference type="Gene3D" id="2.60.40.10">
    <property type="entry name" value="Immunoglobulins"/>
    <property type="match status" value="1"/>
</dbReference>
<feature type="compositionally biased region" description="Low complexity" evidence="2">
    <location>
        <begin position="277"/>
        <end position="289"/>
    </location>
</feature>
<dbReference type="InterPro" id="IPR014756">
    <property type="entry name" value="Ig_E-set"/>
</dbReference>
<feature type="compositionally biased region" description="Basic and acidic residues" evidence="2">
    <location>
        <begin position="312"/>
        <end position="325"/>
    </location>
</feature>
<evidence type="ECO:0000313" key="4">
    <source>
        <dbReference type="EMBL" id="KAE8410732.1"/>
    </source>
</evidence>
<dbReference type="PANTHER" id="PTHR10343:SF81">
    <property type="entry name" value="CRUCIFORM DNA-RECOGNIZING PROTEIN 1-RELATED"/>
    <property type="match status" value="1"/>
</dbReference>
<keyword evidence="5" id="KW-1185">Reference proteome</keyword>
<gene>
    <name evidence="4" type="ORF">BDV36DRAFT_302480</name>
</gene>
<name>A0ABQ6W0S5_9EURO</name>
<protein>
    <recommendedName>
        <fullName evidence="3">AMP-activated protein kinase glycogen-binding domain-containing protein</fullName>
    </recommendedName>
</protein>
<dbReference type="EMBL" id="ML735917">
    <property type="protein sequence ID" value="KAE8410732.1"/>
    <property type="molecule type" value="Genomic_DNA"/>
</dbReference>
<dbReference type="PANTHER" id="PTHR10343">
    <property type="entry name" value="5'-AMP-ACTIVATED PROTEIN KINASE , BETA SUBUNIT"/>
    <property type="match status" value="1"/>
</dbReference>
<dbReference type="InterPro" id="IPR013783">
    <property type="entry name" value="Ig-like_fold"/>
</dbReference>
<evidence type="ECO:0000256" key="2">
    <source>
        <dbReference type="SAM" id="MobiDB-lite"/>
    </source>
</evidence>
<feature type="domain" description="AMP-activated protein kinase glycogen-binding" evidence="3">
    <location>
        <begin position="19"/>
        <end position="89"/>
    </location>
</feature>
<evidence type="ECO:0000256" key="1">
    <source>
        <dbReference type="ARBA" id="ARBA00038216"/>
    </source>
</evidence>
<feature type="compositionally biased region" description="Polar residues" evidence="2">
    <location>
        <begin position="265"/>
        <end position="276"/>
    </location>
</feature>
<organism evidence="4 5">
    <name type="scientific">Aspergillus pseudocaelatus</name>
    <dbReference type="NCBI Taxonomy" id="1825620"/>
    <lineage>
        <taxon>Eukaryota</taxon>
        <taxon>Fungi</taxon>
        <taxon>Dikarya</taxon>
        <taxon>Ascomycota</taxon>
        <taxon>Pezizomycotina</taxon>
        <taxon>Eurotiomycetes</taxon>
        <taxon>Eurotiomycetidae</taxon>
        <taxon>Eurotiales</taxon>
        <taxon>Aspergillaceae</taxon>
        <taxon>Aspergillus</taxon>
        <taxon>Aspergillus subgen. Circumdati</taxon>
    </lineage>
</organism>
<dbReference type="Pfam" id="PF16561">
    <property type="entry name" value="AMPK1_CBM"/>
    <property type="match status" value="1"/>
</dbReference>
<feature type="compositionally biased region" description="Low complexity" evidence="2">
    <location>
        <begin position="356"/>
        <end position="375"/>
    </location>
</feature>
<evidence type="ECO:0000259" key="3">
    <source>
        <dbReference type="Pfam" id="PF16561"/>
    </source>
</evidence>
<dbReference type="CDD" id="cd02859">
    <property type="entry name" value="E_set_AMPKbeta_like_N"/>
    <property type="match status" value="1"/>
</dbReference>
<proteinExistence type="inferred from homology"/>
<comment type="similarity">
    <text evidence="1">Belongs to the CRP1/MDG1 family.</text>
</comment>
<feature type="compositionally biased region" description="Polar residues" evidence="2">
    <location>
        <begin position="177"/>
        <end position="191"/>
    </location>
</feature>
<feature type="compositionally biased region" description="Basic and acidic residues" evidence="2">
    <location>
        <begin position="334"/>
        <end position="354"/>
    </location>
</feature>
<dbReference type="Proteomes" id="UP000325395">
    <property type="component" value="Unassembled WGS sequence"/>
</dbReference>